<gene>
    <name evidence="3" type="ORF">K402DRAFT_405746</name>
</gene>
<dbReference type="Proteomes" id="UP000800041">
    <property type="component" value="Unassembled WGS sequence"/>
</dbReference>
<evidence type="ECO:0000256" key="1">
    <source>
        <dbReference type="SAM" id="MobiDB-lite"/>
    </source>
</evidence>
<feature type="region of interest" description="Disordered" evidence="1">
    <location>
        <begin position="91"/>
        <end position="112"/>
    </location>
</feature>
<feature type="signal peptide" evidence="2">
    <location>
        <begin position="1"/>
        <end position="18"/>
    </location>
</feature>
<feature type="compositionally biased region" description="Low complexity" evidence="1">
    <location>
        <begin position="91"/>
        <end position="108"/>
    </location>
</feature>
<sequence length="389" mass="42892">MNFFAIGAVFAWYLFCPGIDVDQPNQASFGLTFEEHYHVNANLSRVLSCVDRNRRIALQQTDARQSFGPKNSPKSEQVDSAAEAVVAPVKVAPNTKSQSPSTASAQPAVTERSHVEVLSRGKEYVKQNLKQLTASLSQGQTLVETVSDYASNGYDQAKNIIEGSQNRVYRIISQAHENVVFAFDELRTTISGGLRLYIQTASEYVGNILKRTRAIFPQITANKTFPELDIATPSEPISIVAPTGTSTYIGSLNLHLHSLILYIRTALQLLLKYIVATPHSLITSICTALQFLLKYTTATLHFLQEPLEFLGQCLDALPLAPVIVFVISTPFRNDVLSLFFPRAFVTLNFPGGSWDPAVRAASAPETMRTWKQAIEETHKATSLTESLIV</sequence>
<keyword evidence="4" id="KW-1185">Reference proteome</keyword>
<evidence type="ECO:0000256" key="2">
    <source>
        <dbReference type="SAM" id="SignalP"/>
    </source>
</evidence>
<reference evidence="3" key="1">
    <citation type="journal article" date="2020" name="Stud. Mycol.">
        <title>101 Dothideomycetes genomes: a test case for predicting lifestyles and emergence of pathogens.</title>
        <authorList>
            <person name="Haridas S."/>
            <person name="Albert R."/>
            <person name="Binder M."/>
            <person name="Bloem J."/>
            <person name="Labutti K."/>
            <person name="Salamov A."/>
            <person name="Andreopoulos B."/>
            <person name="Baker S."/>
            <person name="Barry K."/>
            <person name="Bills G."/>
            <person name="Bluhm B."/>
            <person name="Cannon C."/>
            <person name="Castanera R."/>
            <person name="Culley D."/>
            <person name="Daum C."/>
            <person name="Ezra D."/>
            <person name="Gonzalez J."/>
            <person name="Henrissat B."/>
            <person name="Kuo A."/>
            <person name="Liang C."/>
            <person name="Lipzen A."/>
            <person name="Lutzoni F."/>
            <person name="Magnuson J."/>
            <person name="Mondo S."/>
            <person name="Nolan M."/>
            <person name="Ohm R."/>
            <person name="Pangilinan J."/>
            <person name="Park H.-J."/>
            <person name="Ramirez L."/>
            <person name="Alfaro M."/>
            <person name="Sun H."/>
            <person name="Tritt A."/>
            <person name="Yoshinaga Y."/>
            <person name="Zwiers L.-H."/>
            <person name="Turgeon B."/>
            <person name="Goodwin S."/>
            <person name="Spatafora J."/>
            <person name="Crous P."/>
            <person name="Grigoriev I."/>
        </authorList>
    </citation>
    <scope>NUCLEOTIDE SEQUENCE</scope>
    <source>
        <strain evidence="3">CBS 113979</strain>
    </source>
</reference>
<evidence type="ECO:0000313" key="4">
    <source>
        <dbReference type="Proteomes" id="UP000800041"/>
    </source>
</evidence>
<dbReference type="EMBL" id="ML977166">
    <property type="protein sequence ID" value="KAF1984664.1"/>
    <property type="molecule type" value="Genomic_DNA"/>
</dbReference>
<evidence type="ECO:0000313" key="3">
    <source>
        <dbReference type="EMBL" id="KAF1984664.1"/>
    </source>
</evidence>
<keyword evidence="2" id="KW-0732">Signal</keyword>
<protein>
    <submittedName>
        <fullName evidence="3">Uncharacterized protein</fullName>
    </submittedName>
</protein>
<proteinExistence type="predicted"/>
<dbReference type="AlphaFoldDB" id="A0A6G1GV38"/>
<name>A0A6G1GV38_9PEZI</name>
<accession>A0A6G1GV38</accession>
<organism evidence="3 4">
    <name type="scientific">Aulographum hederae CBS 113979</name>
    <dbReference type="NCBI Taxonomy" id="1176131"/>
    <lineage>
        <taxon>Eukaryota</taxon>
        <taxon>Fungi</taxon>
        <taxon>Dikarya</taxon>
        <taxon>Ascomycota</taxon>
        <taxon>Pezizomycotina</taxon>
        <taxon>Dothideomycetes</taxon>
        <taxon>Pleosporomycetidae</taxon>
        <taxon>Aulographales</taxon>
        <taxon>Aulographaceae</taxon>
    </lineage>
</organism>
<feature type="chain" id="PRO_5026327055" evidence="2">
    <location>
        <begin position="19"/>
        <end position="389"/>
    </location>
</feature>